<evidence type="ECO:0000313" key="2">
    <source>
        <dbReference type="EMBL" id="SUM30979.1"/>
    </source>
</evidence>
<protein>
    <submittedName>
        <fullName evidence="2">DNA gyrase subunit A</fullName>
        <ecNumber evidence="2">5.99.1.3</ecNumber>
    </submittedName>
</protein>
<proteinExistence type="predicted"/>
<dbReference type="EC" id="5.99.1.3" evidence="2"/>
<evidence type="ECO:0000256" key="1">
    <source>
        <dbReference type="SAM" id="Coils"/>
    </source>
</evidence>
<dbReference type="EMBL" id="UHDK01000001">
    <property type="protein sequence ID" value="SUM30979.1"/>
    <property type="molecule type" value="Genomic_DNA"/>
</dbReference>
<dbReference type="Proteomes" id="UP000255277">
    <property type="component" value="Unassembled WGS sequence"/>
</dbReference>
<name>A0A380FBJ7_STAGA</name>
<dbReference type="GO" id="GO:0005524">
    <property type="term" value="F:ATP binding"/>
    <property type="evidence" value="ECO:0007669"/>
    <property type="project" value="InterPro"/>
</dbReference>
<dbReference type="GO" id="GO:0003677">
    <property type="term" value="F:DNA binding"/>
    <property type="evidence" value="ECO:0007669"/>
    <property type="project" value="InterPro"/>
</dbReference>
<keyword evidence="1" id="KW-0175">Coiled coil</keyword>
<dbReference type="GO" id="GO:0003918">
    <property type="term" value="F:DNA topoisomerase type II (double strand cut, ATP-hydrolyzing) activity"/>
    <property type="evidence" value="ECO:0007669"/>
    <property type="project" value="InterPro"/>
</dbReference>
<reference evidence="2 3" key="1">
    <citation type="submission" date="2018-06" db="EMBL/GenBank/DDBJ databases">
        <authorList>
            <consortium name="Pathogen Informatics"/>
            <person name="Doyle S."/>
        </authorList>
    </citation>
    <scope>NUCLEOTIDE SEQUENCE [LARGE SCALE GENOMIC DNA]</scope>
    <source>
        <strain evidence="2 3">NCTC12195</strain>
    </source>
</reference>
<sequence>MHILKELEEILADEEKLLQIVRDELIEVREKFGDDRSY</sequence>
<dbReference type="AlphaFoldDB" id="A0A380FBJ7"/>
<gene>
    <name evidence="2" type="primary">gyrA_5</name>
    <name evidence="2" type="ORF">NCTC12195_00384</name>
</gene>
<evidence type="ECO:0000313" key="3">
    <source>
        <dbReference type="Proteomes" id="UP000255277"/>
    </source>
</evidence>
<feature type="coiled-coil region" evidence="1">
    <location>
        <begin position="4"/>
        <end position="31"/>
    </location>
</feature>
<accession>A0A380FBJ7</accession>
<dbReference type="Gene3D" id="1.10.268.10">
    <property type="entry name" value="Topoisomerase, domain 3"/>
    <property type="match status" value="1"/>
</dbReference>
<keyword evidence="2" id="KW-0413">Isomerase</keyword>
<dbReference type="InterPro" id="IPR013757">
    <property type="entry name" value="Topo_IIA_A_a_sf"/>
</dbReference>
<organism evidence="2 3">
    <name type="scientific">Staphylococcus gallinarum</name>
    <dbReference type="NCBI Taxonomy" id="1293"/>
    <lineage>
        <taxon>Bacteria</taxon>
        <taxon>Bacillati</taxon>
        <taxon>Bacillota</taxon>
        <taxon>Bacilli</taxon>
        <taxon>Bacillales</taxon>
        <taxon>Staphylococcaceae</taxon>
        <taxon>Staphylococcus</taxon>
    </lineage>
</organism>